<dbReference type="Pfam" id="PF00534">
    <property type="entry name" value="Glycos_transf_1"/>
    <property type="match status" value="1"/>
</dbReference>
<evidence type="ECO:0000313" key="5">
    <source>
        <dbReference type="EMBL" id="NHC14396.1"/>
    </source>
</evidence>
<dbReference type="InterPro" id="IPR001296">
    <property type="entry name" value="Glyco_trans_1"/>
</dbReference>
<dbReference type="PANTHER" id="PTHR45947:SF3">
    <property type="entry name" value="SULFOQUINOVOSYL TRANSFERASE SQD2"/>
    <property type="match status" value="1"/>
</dbReference>
<dbReference type="InterPro" id="IPR028098">
    <property type="entry name" value="Glyco_trans_4-like_N"/>
</dbReference>
<dbReference type="InterPro" id="IPR050194">
    <property type="entry name" value="Glycosyltransferase_grp1"/>
</dbReference>
<evidence type="ECO:0000313" key="6">
    <source>
        <dbReference type="Proteomes" id="UP000800981"/>
    </source>
</evidence>
<evidence type="ECO:0000256" key="2">
    <source>
        <dbReference type="ARBA" id="ARBA00022679"/>
    </source>
</evidence>
<name>A0ABX0GU47_9ACTN</name>
<keyword evidence="1" id="KW-0328">Glycosyltransferase</keyword>
<dbReference type="Pfam" id="PF13439">
    <property type="entry name" value="Glyco_transf_4"/>
    <property type="match status" value="1"/>
</dbReference>
<evidence type="ECO:0000256" key="1">
    <source>
        <dbReference type="ARBA" id="ARBA00022676"/>
    </source>
</evidence>
<sequence>MKTLTRYVAPRVEASPAGQPQSAQPRVVVAHDYVTQRGGAERVALAMLRCFPGSPLVTSVYAAERTFPGFDRHQVRTSLLQNVPAFRNDPRLALPLLAPAWGMTTIDDADVVVASSSGWAHAVRTAPGVRKVVYCHNPARWLYQSEEYFARSPWRGAALAPVRRPLARWDNRAARTADRYLANSTVVAERIKRVYGIEAEVLAPPVAVDVDAEREPVPGLEPGFLITVARGRGYKNTAIVEDAVAGMAGQRLVVVGSGSGDPRTAPAPVTRLGIVSDAQLRWLYANARALVSVSYEDFGLTPIEANAFGTPAVVLRAGGFLDTLDPGVSGVFVEEPTVQAVRDALRRLPDLDRARVAQHAGRYSESAFRTRLRAVVRDVVAGPRVIKLPEQERTIDLRDPEAARIG</sequence>
<protein>
    <submittedName>
        <fullName evidence="5">Glycosyltransferase family 4 protein</fullName>
    </submittedName>
</protein>
<feature type="domain" description="Glycosyl transferase family 1" evidence="3">
    <location>
        <begin position="221"/>
        <end position="352"/>
    </location>
</feature>
<evidence type="ECO:0000259" key="3">
    <source>
        <dbReference type="Pfam" id="PF00534"/>
    </source>
</evidence>
<reference evidence="5 6" key="1">
    <citation type="submission" date="2020-03" db="EMBL/GenBank/DDBJ databases">
        <title>Two novel Motilibacter sp.</title>
        <authorList>
            <person name="Liu S."/>
        </authorList>
    </citation>
    <scope>NUCLEOTIDE SEQUENCE [LARGE SCALE GENOMIC DNA]</scope>
    <source>
        <strain evidence="5 6">E257</strain>
    </source>
</reference>
<accession>A0ABX0GU47</accession>
<proteinExistence type="predicted"/>
<dbReference type="SUPFAM" id="SSF53756">
    <property type="entry name" value="UDP-Glycosyltransferase/glycogen phosphorylase"/>
    <property type="match status" value="1"/>
</dbReference>
<dbReference type="Gene3D" id="3.40.50.2000">
    <property type="entry name" value="Glycogen Phosphorylase B"/>
    <property type="match status" value="2"/>
</dbReference>
<dbReference type="PANTHER" id="PTHR45947">
    <property type="entry name" value="SULFOQUINOVOSYL TRANSFERASE SQD2"/>
    <property type="match status" value="1"/>
</dbReference>
<keyword evidence="6" id="KW-1185">Reference proteome</keyword>
<dbReference type="Proteomes" id="UP000800981">
    <property type="component" value="Unassembled WGS sequence"/>
</dbReference>
<dbReference type="EMBL" id="JAANNP010000006">
    <property type="protein sequence ID" value="NHC14396.1"/>
    <property type="molecule type" value="Genomic_DNA"/>
</dbReference>
<organism evidence="5 6">
    <name type="scientific">Motilibacter deserti</name>
    <dbReference type="NCBI Taxonomy" id="2714956"/>
    <lineage>
        <taxon>Bacteria</taxon>
        <taxon>Bacillati</taxon>
        <taxon>Actinomycetota</taxon>
        <taxon>Actinomycetes</taxon>
        <taxon>Motilibacterales</taxon>
        <taxon>Motilibacteraceae</taxon>
        <taxon>Motilibacter</taxon>
    </lineage>
</organism>
<evidence type="ECO:0000259" key="4">
    <source>
        <dbReference type="Pfam" id="PF13439"/>
    </source>
</evidence>
<feature type="domain" description="Glycosyltransferase subfamily 4-like N-terminal" evidence="4">
    <location>
        <begin position="38"/>
        <end position="203"/>
    </location>
</feature>
<keyword evidence="2" id="KW-0808">Transferase</keyword>
<comment type="caution">
    <text evidence="5">The sequence shown here is derived from an EMBL/GenBank/DDBJ whole genome shotgun (WGS) entry which is preliminary data.</text>
</comment>
<gene>
    <name evidence="5" type="ORF">G9H71_11465</name>
</gene>